<reference evidence="5" key="1">
    <citation type="submission" date="2009-08" db="EMBL/GenBank/DDBJ databases">
        <title>Annotation of Salpingoeca rosetta.</title>
        <authorList>
            <consortium name="The Broad Institute Genome Sequencing Platform"/>
            <person name="Russ C."/>
            <person name="Cuomo C."/>
            <person name="Burger G."/>
            <person name="Gray M.W."/>
            <person name="Holland P.W.H."/>
            <person name="King N."/>
            <person name="Lang F.B.F."/>
            <person name="Roger A.J."/>
            <person name="Ruiz-Trillo I."/>
            <person name="Young S.K."/>
            <person name="Zeng Q."/>
            <person name="Gargeya S."/>
            <person name="Alvarado L."/>
            <person name="Berlin A."/>
            <person name="Chapman S.B."/>
            <person name="Chen Z."/>
            <person name="Freedman E."/>
            <person name="Gellesch M."/>
            <person name="Goldberg J."/>
            <person name="Griggs A."/>
            <person name="Gujja S."/>
            <person name="Heilman E."/>
            <person name="Heiman D."/>
            <person name="Howarth C."/>
            <person name="Mehta T."/>
            <person name="Neiman D."/>
            <person name="Pearson M."/>
            <person name="Roberts A."/>
            <person name="Saif S."/>
            <person name="Shea T."/>
            <person name="Shenoy N."/>
            <person name="Sisk P."/>
            <person name="Stolte C."/>
            <person name="Sykes S."/>
            <person name="White J."/>
            <person name="Yandava C."/>
            <person name="Haas B."/>
            <person name="Nusbaum C."/>
            <person name="Birren B."/>
        </authorList>
    </citation>
    <scope>NUCLEOTIDE SEQUENCE [LARGE SCALE GENOMIC DNA]</scope>
    <source>
        <strain evidence="5">ATCC 50818</strain>
    </source>
</reference>
<dbReference type="PANTHER" id="PTHR15715:SF37">
    <property type="entry name" value="LD47843P"/>
    <property type="match status" value="1"/>
</dbReference>
<evidence type="ECO:0000256" key="3">
    <source>
        <dbReference type="SAM" id="Phobius"/>
    </source>
</evidence>
<dbReference type="OrthoDB" id="687730at2759"/>
<feature type="compositionally biased region" description="Basic and acidic residues" evidence="2">
    <location>
        <begin position="296"/>
        <end position="313"/>
    </location>
</feature>
<keyword evidence="3" id="KW-0472">Membrane</keyword>
<dbReference type="EMBL" id="GL832964">
    <property type="protein sequence ID" value="EGD72765.1"/>
    <property type="molecule type" value="Genomic_DNA"/>
</dbReference>
<evidence type="ECO:0000313" key="6">
    <source>
        <dbReference type="Proteomes" id="UP000007799"/>
    </source>
</evidence>
<feature type="region of interest" description="Disordered" evidence="2">
    <location>
        <begin position="283"/>
        <end position="421"/>
    </location>
</feature>
<feature type="region of interest" description="Disordered" evidence="2">
    <location>
        <begin position="439"/>
        <end position="479"/>
    </location>
</feature>
<feature type="compositionally biased region" description="Basic and acidic residues" evidence="2">
    <location>
        <begin position="356"/>
        <end position="373"/>
    </location>
</feature>
<sequence>MGGEVDQPRIILTPIIDDEDAASNVKSNFVRTIPLVSTILVGRAVPNKQAPAPDNAIFENKVLSRSHAEIWLENNLVYIKDTKSSNGTYVNAKRLSKSNEESAPVQLKTGDQVRLGVDVVESKSAVHRRLTLDVCVVLPALVRPIEDILSAPVEAFEDADSAVLLEELRNLRTEYTSVCTDFMHLHESLLQAQETEDKLGQRIKQLTDTIVDLTTLIDENAEDTVHADRLLDRMEMLEQQLDFYRRRAQQLVDGAASTEDSDYAAQQEVVTKLERLQRATPGALLAQTRVNENGEEEKGTVRKQETDDEKRAEEEEEEEGKEQREDEFEDVEDEEEEEAHAGEDEEEQHATATGNRRHDEKVAKESSPHDAVQDKNVPASSSSAADEGKREEQQQQKSQQQEDVRAAVETRSTGVQSDLIKVEVKELEDRIRQLQKQLDEAKKDLRGASKRAATEEEKRKKKEVEIANKKDELKKHKDSMKALDAKVKRTETLLKKATQEVTQASELGKTQERTIAQLKEALSAEKTAKQKLQAQQWSLTSKSSIFHLCVGGVVAIVVAWLLRSATPV</sequence>
<dbReference type="GeneID" id="16075171"/>
<keyword evidence="1" id="KW-0175">Coiled coil</keyword>
<evidence type="ECO:0000256" key="1">
    <source>
        <dbReference type="SAM" id="Coils"/>
    </source>
</evidence>
<evidence type="ECO:0000313" key="5">
    <source>
        <dbReference type="EMBL" id="EGD72765.1"/>
    </source>
</evidence>
<dbReference type="OMA" id="KQMVDQD"/>
<proteinExistence type="predicted"/>
<accession>F2U8Q7</accession>
<dbReference type="Pfam" id="PF00498">
    <property type="entry name" value="FHA"/>
    <property type="match status" value="1"/>
</dbReference>
<evidence type="ECO:0000259" key="4">
    <source>
        <dbReference type="PROSITE" id="PS50006"/>
    </source>
</evidence>
<dbReference type="PANTHER" id="PTHR15715">
    <property type="entry name" value="CENTROSOMAL PROTEIN OF 170 KDA"/>
    <property type="match status" value="1"/>
</dbReference>
<dbReference type="SUPFAM" id="SSF49879">
    <property type="entry name" value="SMAD/FHA domain"/>
    <property type="match status" value="1"/>
</dbReference>
<dbReference type="AlphaFoldDB" id="F2U8Q7"/>
<keyword evidence="3" id="KW-0812">Transmembrane</keyword>
<gene>
    <name evidence="5" type="ORF">PTSG_04495</name>
</gene>
<dbReference type="KEGG" id="sre:PTSG_04495"/>
<organism evidence="6">
    <name type="scientific">Salpingoeca rosetta (strain ATCC 50818 / BSB-021)</name>
    <dbReference type="NCBI Taxonomy" id="946362"/>
    <lineage>
        <taxon>Eukaryota</taxon>
        <taxon>Choanoflagellata</taxon>
        <taxon>Craspedida</taxon>
        <taxon>Salpingoecidae</taxon>
        <taxon>Salpingoeca</taxon>
    </lineage>
</organism>
<dbReference type="SUPFAM" id="SSF46966">
    <property type="entry name" value="Spectrin repeat"/>
    <property type="match status" value="1"/>
</dbReference>
<feature type="compositionally biased region" description="Acidic residues" evidence="2">
    <location>
        <begin position="314"/>
        <end position="347"/>
    </location>
</feature>
<dbReference type="SMART" id="SM00240">
    <property type="entry name" value="FHA"/>
    <property type="match status" value="1"/>
</dbReference>
<feature type="compositionally biased region" description="Basic and acidic residues" evidence="2">
    <location>
        <begin position="386"/>
        <end position="408"/>
    </location>
</feature>
<keyword evidence="3" id="KW-1133">Transmembrane helix</keyword>
<dbReference type="RefSeq" id="XP_004994588.1">
    <property type="nucleotide sequence ID" value="XM_004994531.1"/>
</dbReference>
<dbReference type="InterPro" id="IPR000253">
    <property type="entry name" value="FHA_dom"/>
</dbReference>
<protein>
    <recommendedName>
        <fullName evidence="4">FHA domain-containing protein</fullName>
    </recommendedName>
</protein>
<dbReference type="PROSITE" id="PS50006">
    <property type="entry name" value="FHA_DOMAIN"/>
    <property type="match status" value="1"/>
</dbReference>
<dbReference type="Gene3D" id="2.60.200.20">
    <property type="match status" value="1"/>
</dbReference>
<dbReference type="InParanoid" id="F2U8Q7"/>
<keyword evidence="6" id="KW-1185">Reference proteome</keyword>
<evidence type="ECO:0000256" key="2">
    <source>
        <dbReference type="SAM" id="MobiDB-lite"/>
    </source>
</evidence>
<dbReference type="InterPro" id="IPR051176">
    <property type="entry name" value="Cent_Immune-Sig_Mod"/>
</dbReference>
<name>F2U8Q7_SALR5</name>
<feature type="transmembrane region" description="Helical" evidence="3">
    <location>
        <begin position="545"/>
        <end position="562"/>
    </location>
</feature>
<feature type="coiled-coil region" evidence="1">
    <location>
        <begin position="189"/>
        <end position="254"/>
    </location>
</feature>
<dbReference type="STRING" id="946362.F2U8Q7"/>
<dbReference type="eggNOG" id="KOG3872">
    <property type="taxonomic scope" value="Eukaryota"/>
</dbReference>
<feature type="domain" description="FHA" evidence="4">
    <location>
        <begin position="39"/>
        <end position="95"/>
    </location>
</feature>
<dbReference type="Proteomes" id="UP000007799">
    <property type="component" value="Unassembled WGS sequence"/>
</dbReference>
<dbReference type="InterPro" id="IPR008984">
    <property type="entry name" value="SMAD_FHA_dom_sf"/>
</dbReference>